<dbReference type="EMBL" id="RAQI01000001">
    <property type="protein sequence ID" value="RKE92412.1"/>
    <property type="molecule type" value="Genomic_DNA"/>
</dbReference>
<comment type="caution">
    <text evidence="1">The sequence shown here is derived from an EMBL/GenBank/DDBJ whole genome shotgun (WGS) entry which is preliminary data.</text>
</comment>
<keyword evidence="4" id="KW-1185">Reference proteome</keyword>
<dbReference type="Proteomes" id="UP000225605">
    <property type="component" value="Unassembled WGS sequence"/>
</dbReference>
<protein>
    <submittedName>
        <fullName evidence="1">Uncharacterized protein</fullName>
    </submittedName>
</protein>
<dbReference type="EMBL" id="NIBT01000001">
    <property type="protein sequence ID" value="PHM27176.1"/>
    <property type="molecule type" value="Genomic_DNA"/>
</dbReference>
<name>A0A2D0IZ22_9GAMM</name>
<proteinExistence type="predicted"/>
<evidence type="ECO:0000313" key="1">
    <source>
        <dbReference type="EMBL" id="PHM27176.1"/>
    </source>
</evidence>
<dbReference type="Proteomes" id="UP000283568">
    <property type="component" value="Unassembled WGS sequence"/>
</dbReference>
<dbReference type="AlphaFoldDB" id="A0A2D0IZ22"/>
<organism evidence="1 3">
    <name type="scientific">Xenorhabdus ehlersii</name>
    <dbReference type="NCBI Taxonomy" id="290111"/>
    <lineage>
        <taxon>Bacteria</taxon>
        <taxon>Pseudomonadati</taxon>
        <taxon>Pseudomonadota</taxon>
        <taxon>Gammaproteobacteria</taxon>
        <taxon>Enterobacterales</taxon>
        <taxon>Morganellaceae</taxon>
        <taxon>Xenorhabdus</taxon>
    </lineage>
</organism>
<accession>A0A2D0IZ22</accession>
<reference evidence="1 3" key="1">
    <citation type="journal article" date="2017" name="Nat. Microbiol.">
        <title>Natural product diversity associated with the nematode symbionts Photorhabdus and Xenorhabdus.</title>
        <authorList>
            <person name="Tobias N.J."/>
            <person name="Wolff H."/>
            <person name="Djahanschiri B."/>
            <person name="Grundmann F."/>
            <person name="Kronenwerth M."/>
            <person name="Shi Y.M."/>
            <person name="Simonyi S."/>
            <person name="Grun P."/>
            <person name="Shapiro-Ilan D."/>
            <person name="Pidot S.J."/>
            <person name="Stinear T.P."/>
            <person name="Ebersberger I."/>
            <person name="Bode H.B."/>
        </authorList>
    </citation>
    <scope>NUCLEOTIDE SEQUENCE [LARGE SCALE GENOMIC DNA]</scope>
    <source>
        <strain evidence="1 3">DSM 16337</strain>
    </source>
</reference>
<evidence type="ECO:0000313" key="2">
    <source>
        <dbReference type="EMBL" id="RKE92412.1"/>
    </source>
</evidence>
<evidence type="ECO:0000313" key="3">
    <source>
        <dbReference type="Proteomes" id="UP000225605"/>
    </source>
</evidence>
<evidence type="ECO:0000313" key="4">
    <source>
        <dbReference type="Proteomes" id="UP000283568"/>
    </source>
</evidence>
<gene>
    <name evidence="2" type="ORF">BDE27_0038</name>
    <name evidence="1" type="ORF">Xehl_00165</name>
</gene>
<reference evidence="2 4" key="2">
    <citation type="submission" date="2018-09" db="EMBL/GenBank/DDBJ databases">
        <title>Genomic Encyclopedia of Archaeal and Bacterial Type Strains, Phase II (KMG-II): from individual species to whole genera.</title>
        <authorList>
            <person name="Goeker M."/>
        </authorList>
    </citation>
    <scope>NUCLEOTIDE SEQUENCE [LARGE SCALE GENOMIC DNA]</scope>
    <source>
        <strain evidence="2 4">DSM 16337</strain>
    </source>
</reference>
<sequence>MPYLFLLEYWKALPVSHQVPYIFLIGKVIVENNFHIYRKLFVTLMNNGHL</sequence>